<evidence type="ECO:0000313" key="2">
    <source>
        <dbReference type="EMBL" id="ATW58247.1"/>
    </source>
</evidence>
<accession>A0A2H4P7U5</accession>
<gene>
    <name evidence="2" type="ORF">CNR37_00040</name>
</gene>
<name>A0A2H4P7U5_9CAUD</name>
<dbReference type="InterPro" id="IPR055814">
    <property type="entry name" value="DUF7390"/>
</dbReference>
<feature type="domain" description="DUF7390" evidence="1">
    <location>
        <begin position="4"/>
        <end position="120"/>
    </location>
</feature>
<sequence length="132" mass="15168">MEFEVKDTSQIQVDSLIAFMASLGYTYKEKGWVTDSEALKHISRVSHRTAIALHNLPIYLWKLQPNNMYAPLINGKLFDIAMNGYALSRSQATKLVKKVKFQPSRKEQEGIMLQNHMIKPYQSYMTVTLGLE</sequence>
<dbReference type="Proteomes" id="UP000241096">
    <property type="component" value="Segment"/>
</dbReference>
<dbReference type="Pfam" id="PF24116">
    <property type="entry name" value="DUF7390"/>
    <property type="match status" value="1"/>
</dbReference>
<keyword evidence="3" id="KW-1185">Reference proteome</keyword>
<reference evidence="2 3" key="1">
    <citation type="submission" date="2017-09" db="EMBL/GenBank/DDBJ databases">
        <authorList>
            <person name="Ehlers B."/>
            <person name="Leendertz F.H."/>
        </authorList>
    </citation>
    <scope>NUCLEOTIDE SEQUENCE [LARGE SCALE GENOMIC DNA]</scope>
</reference>
<protein>
    <recommendedName>
        <fullName evidence="1">DUF7390 domain-containing protein</fullName>
    </recommendedName>
</protein>
<evidence type="ECO:0000259" key="1">
    <source>
        <dbReference type="Pfam" id="PF24116"/>
    </source>
</evidence>
<evidence type="ECO:0000313" key="3">
    <source>
        <dbReference type="Proteomes" id="UP000241096"/>
    </source>
</evidence>
<proteinExistence type="predicted"/>
<dbReference type="EMBL" id="MG018930">
    <property type="protein sequence ID" value="ATW58247.1"/>
    <property type="molecule type" value="Genomic_DNA"/>
</dbReference>
<organism evidence="2 3">
    <name type="scientific">Pseudomonas phage ventosus</name>
    <dbReference type="NCBI Taxonomy" id="2048980"/>
    <lineage>
        <taxon>Viruses</taxon>
        <taxon>Duplodnaviria</taxon>
        <taxon>Heunggongvirae</taxon>
        <taxon>Uroviricota</taxon>
        <taxon>Caudoviricetes</taxon>
        <taxon>Vandenendeviridae</taxon>
        <taxon>Gorskivirinae</taxon>
        <taxon>Ventosusvirus</taxon>
        <taxon>Ventosusvirus ventosus</taxon>
    </lineage>
</organism>